<protein>
    <submittedName>
        <fullName evidence="1">Uncharacterized protein</fullName>
    </submittedName>
</protein>
<dbReference type="EMBL" id="LPDO01000151">
    <property type="protein sequence ID" value="KVT41283.1"/>
    <property type="molecule type" value="Genomic_DNA"/>
</dbReference>
<organism evidence="1 2">
    <name type="scientific">Burkholderia ubonensis</name>
    <dbReference type="NCBI Taxonomy" id="101571"/>
    <lineage>
        <taxon>Bacteria</taxon>
        <taxon>Pseudomonadati</taxon>
        <taxon>Pseudomonadota</taxon>
        <taxon>Betaproteobacteria</taxon>
        <taxon>Burkholderiales</taxon>
        <taxon>Burkholderiaceae</taxon>
        <taxon>Burkholderia</taxon>
        <taxon>Burkholderia cepacia complex</taxon>
    </lineage>
</organism>
<proteinExistence type="predicted"/>
<accession>A0AAW3N0N1</accession>
<evidence type="ECO:0000313" key="1">
    <source>
        <dbReference type="EMBL" id="KVT41283.1"/>
    </source>
</evidence>
<sequence length="167" mass="18595">MVYPRRIDTQAGQVTVNPSTTSRTPLTDHAAPHAARLSASESTVPVNVTTPSAASTEIAVDSRCARRAARKRRGNLGADVRCRVRGPHLDAVRDADDTGHPAYQRFCRLALVTPVHFTVEGHAAVVDFDPQRLVLQCFLPLERGHDRFRKRLIGARGRRRPNFQFEH</sequence>
<dbReference type="Proteomes" id="UP000056732">
    <property type="component" value="Unassembled WGS sequence"/>
</dbReference>
<comment type="caution">
    <text evidence="1">The sequence shown here is derived from an EMBL/GenBank/DDBJ whole genome shotgun (WGS) entry which is preliminary data.</text>
</comment>
<name>A0AAW3N0N1_9BURK</name>
<reference evidence="1 2" key="1">
    <citation type="submission" date="2015-11" db="EMBL/GenBank/DDBJ databases">
        <title>Expanding the genomic diversity of Burkholderia species for the development of highly accurate diagnostics.</title>
        <authorList>
            <person name="Sahl J."/>
            <person name="Keim P."/>
            <person name="Wagner D."/>
        </authorList>
    </citation>
    <scope>NUCLEOTIDE SEQUENCE [LARGE SCALE GENOMIC DNA]</scope>
    <source>
        <strain evidence="1 2">MSMB1137WGS</strain>
    </source>
</reference>
<evidence type="ECO:0000313" key="2">
    <source>
        <dbReference type="Proteomes" id="UP000056732"/>
    </source>
</evidence>
<dbReference type="AlphaFoldDB" id="A0AAW3N0N1"/>
<gene>
    <name evidence="1" type="ORF">WK53_19660</name>
</gene>